<proteinExistence type="inferred from homology"/>
<dbReference type="STRING" id="131310.A0A0N4Z269"/>
<dbReference type="UniPathway" id="UPA00196"/>
<organism evidence="12 13">
    <name type="scientific">Parastrongyloides trichosuri</name>
    <name type="common">Possum-specific nematode worm</name>
    <dbReference type="NCBI Taxonomy" id="131310"/>
    <lineage>
        <taxon>Eukaryota</taxon>
        <taxon>Metazoa</taxon>
        <taxon>Ecdysozoa</taxon>
        <taxon>Nematoda</taxon>
        <taxon>Chromadorea</taxon>
        <taxon>Rhabditida</taxon>
        <taxon>Tylenchina</taxon>
        <taxon>Panagrolaimomorpha</taxon>
        <taxon>Strongyloidoidea</taxon>
        <taxon>Strongyloididae</taxon>
        <taxon>Parastrongyloides</taxon>
    </lineage>
</organism>
<keyword evidence="8 11" id="KW-1133">Transmembrane helix</keyword>
<comment type="subcellular location">
    <subcellularLocation>
        <location evidence="1">Endoplasmic reticulum membrane</location>
        <topology evidence="1">Multi-pass membrane protein</topology>
    </subcellularLocation>
</comment>
<evidence type="ECO:0000256" key="6">
    <source>
        <dbReference type="ARBA" id="ARBA00022692"/>
    </source>
</evidence>
<dbReference type="CDD" id="cd16023">
    <property type="entry name" value="GPI_EPT_3"/>
    <property type="match status" value="1"/>
</dbReference>
<keyword evidence="7" id="KW-0256">Endoplasmic reticulum</keyword>
<keyword evidence="10" id="KW-0325">Glycoprotein</keyword>
<accession>A0A0N4Z269</accession>
<dbReference type="SUPFAM" id="SSF53649">
    <property type="entry name" value="Alkaline phosphatase-like"/>
    <property type="match status" value="1"/>
</dbReference>
<dbReference type="GO" id="GO:0051377">
    <property type="term" value="F:mannose-ethanolamine phosphotransferase activity"/>
    <property type="evidence" value="ECO:0007669"/>
    <property type="project" value="InterPro"/>
</dbReference>
<keyword evidence="6 11" id="KW-0812">Transmembrane</keyword>
<reference evidence="13" key="1">
    <citation type="submission" date="2017-02" db="UniProtKB">
        <authorList>
            <consortium name="WormBaseParasite"/>
        </authorList>
    </citation>
    <scope>IDENTIFICATION</scope>
</reference>
<dbReference type="Pfam" id="PF01663">
    <property type="entry name" value="Phosphodiest"/>
    <property type="match status" value="1"/>
</dbReference>
<evidence type="ECO:0000313" key="12">
    <source>
        <dbReference type="Proteomes" id="UP000038045"/>
    </source>
</evidence>
<dbReference type="InterPro" id="IPR017850">
    <property type="entry name" value="Alkaline_phosphatase_core_sf"/>
</dbReference>
<dbReference type="GO" id="GO:0006506">
    <property type="term" value="P:GPI anchor biosynthetic process"/>
    <property type="evidence" value="ECO:0007669"/>
    <property type="project" value="UniProtKB-UniPathway"/>
</dbReference>
<protein>
    <submittedName>
        <fullName evidence="13">GPI ethanolamine phosphate transferase 3</fullName>
    </submittedName>
</protein>
<comment type="pathway">
    <text evidence="2">Glycolipid biosynthesis; glycosylphosphatidylinositol-anchor biosynthesis.</text>
</comment>
<dbReference type="InterPro" id="IPR037675">
    <property type="entry name" value="PIG-O_N"/>
</dbReference>
<keyword evidence="4" id="KW-0337">GPI-anchor biosynthesis</keyword>
<evidence type="ECO:0000256" key="10">
    <source>
        <dbReference type="ARBA" id="ARBA00023180"/>
    </source>
</evidence>
<evidence type="ECO:0000313" key="13">
    <source>
        <dbReference type="WBParaSite" id="PTRK_0000096400.1"/>
    </source>
</evidence>
<dbReference type="WBParaSite" id="PTRK_0000096400.1">
    <property type="protein sequence ID" value="PTRK_0000096400.1"/>
    <property type="gene ID" value="PTRK_0000096400"/>
</dbReference>
<comment type="similarity">
    <text evidence="3">Belongs to the PIGG/PIGN/PIGO family. PIGO subfamily.</text>
</comment>
<keyword evidence="9 11" id="KW-0472">Membrane</keyword>
<evidence type="ECO:0000256" key="9">
    <source>
        <dbReference type="ARBA" id="ARBA00023136"/>
    </source>
</evidence>
<dbReference type="PANTHER" id="PTHR23071">
    <property type="entry name" value="PHOSPHATIDYLINOSITOL GLYCAN"/>
    <property type="match status" value="1"/>
</dbReference>
<evidence type="ECO:0000256" key="11">
    <source>
        <dbReference type="SAM" id="Phobius"/>
    </source>
</evidence>
<evidence type="ECO:0000256" key="5">
    <source>
        <dbReference type="ARBA" id="ARBA00022679"/>
    </source>
</evidence>
<evidence type="ECO:0000256" key="4">
    <source>
        <dbReference type="ARBA" id="ARBA00022502"/>
    </source>
</evidence>
<keyword evidence="5" id="KW-0808">Transferase</keyword>
<dbReference type="AlphaFoldDB" id="A0A0N4Z269"/>
<dbReference type="GO" id="GO:0005789">
    <property type="term" value="C:endoplasmic reticulum membrane"/>
    <property type="evidence" value="ECO:0007669"/>
    <property type="project" value="UniProtKB-SubCell"/>
</dbReference>
<keyword evidence="12" id="KW-1185">Reference proteome</keyword>
<dbReference type="InterPro" id="IPR002591">
    <property type="entry name" value="Phosphodiest/P_Trfase"/>
</dbReference>
<dbReference type="InterPro" id="IPR039524">
    <property type="entry name" value="PIGO/GPI13"/>
</dbReference>
<name>A0A0N4Z269_PARTI</name>
<evidence type="ECO:0000256" key="1">
    <source>
        <dbReference type="ARBA" id="ARBA00004477"/>
    </source>
</evidence>
<dbReference type="Gene3D" id="3.40.720.10">
    <property type="entry name" value="Alkaline Phosphatase, subunit A"/>
    <property type="match status" value="1"/>
</dbReference>
<sequence>MHIIIKWVILLLSYTVSLFIFQEGFLLKKTSLEYNSKCEDFRGRAGLCWNKPHFKKAIWIIIDALRYDFLDTSNVSTKQYQNRLKITGDLMKHQPNNTIVSLFIADPPTTTYQRIKGLTTGSLPTFIEIKDNFDAGGIDEDNVIDQLIKNGHNITFMGDDTWVSLFKNKFNKQFDAPSFDVYDLDTVDNVVLENIYNEMKNDDWSLIIGHFLGVDHCGHRYGPDHPIMLSKLDQMNDMLENVIKEMDNDTILFVMGDHGMSNDGNHGGDSNLEIEAGFFAYAKKPIVYGKRVDKFYQIDFVPTFSFLLGIPIPFTNIGVVVESFFSTKELINLLQINIAQVIRLITAYGREDSGLTHNFQTILQQYNFGLNDDAESYFKILYSIQDQLRSIWPG</sequence>
<evidence type="ECO:0000256" key="8">
    <source>
        <dbReference type="ARBA" id="ARBA00022989"/>
    </source>
</evidence>
<dbReference type="PANTHER" id="PTHR23071:SF1">
    <property type="entry name" value="GPI ETHANOLAMINE PHOSPHATE TRANSFERASE 3"/>
    <property type="match status" value="1"/>
</dbReference>
<evidence type="ECO:0000256" key="7">
    <source>
        <dbReference type="ARBA" id="ARBA00022824"/>
    </source>
</evidence>
<evidence type="ECO:0000256" key="2">
    <source>
        <dbReference type="ARBA" id="ARBA00004687"/>
    </source>
</evidence>
<feature type="transmembrane region" description="Helical" evidence="11">
    <location>
        <begin position="7"/>
        <end position="27"/>
    </location>
</feature>
<evidence type="ECO:0000256" key="3">
    <source>
        <dbReference type="ARBA" id="ARBA00008695"/>
    </source>
</evidence>
<dbReference type="Proteomes" id="UP000038045">
    <property type="component" value="Unplaced"/>
</dbReference>